<feature type="region of interest" description="Disordered" evidence="1">
    <location>
        <begin position="1"/>
        <end position="29"/>
    </location>
</feature>
<dbReference type="AlphaFoldDB" id="A0A915D9B0"/>
<feature type="compositionally biased region" description="Polar residues" evidence="1">
    <location>
        <begin position="253"/>
        <end position="270"/>
    </location>
</feature>
<feature type="region of interest" description="Disordered" evidence="1">
    <location>
        <begin position="422"/>
        <end position="441"/>
    </location>
</feature>
<feature type="region of interest" description="Disordered" evidence="1">
    <location>
        <begin position="233"/>
        <end position="274"/>
    </location>
</feature>
<feature type="compositionally biased region" description="Basic and acidic residues" evidence="1">
    <location>
        <begin position="12"/>
        <end position="29"/>
    </location>
</feature>
<organism evidence="2 3">
    <name type="scientific">Ditylenchus dipsaci</name>
    <dbReference type="NCBI Taxonomy" id="166011"/>
    <lineage>
        <taxon>Eukaryota</taxon>
        <taxon>Metazoa</taxon>
        <taxon>Ecdysozoa</taxon>
        <taxon>Nematoda</taxon>
        <taxon>Chromadorea</taxon>
        <taxon>Rhabditida</taxon>
        <taxon>Tylenchina</taxon>
        <taxon>Tylenchomorpha</taxon>
        <taxon>Sphaerularioidea</taxon>
        <taxon>Anguinidae</taxon>
        <taxon>Anguininae</taxon>
        <taxon>Ditylenchus</taxon>
    </lineage>
</organism>
<protein>
    <submittedName>
        <fullName evidence="3">Uncharacterized protein</fullName>
    </submittedName>
</protein>
<dbReference type="Proteomes" id="UP000887574">
    <property type="component" value="Unplaced"/>
</dbReference>
<evidence type="ECO:0000313" key="2">
    <source>
        <dbReference type="Proteomes" id="UP000887574"/>
    </source>
</evidence>
<accession>A0A915D9B0</accession>
<evidence type="ECO:0000256" key="1">
    <source>
        <dbReference type="SAM" id="MobiDB-lite"/>
    </source>
</evidence>
<feature type="region of interest" description="Disordered" evidence="1">
    <location>
        <begin position="461"/>
        <end position="486"/>
    </location>
</feature>
<name>A0A915D9B0_9BILA</name>
<keyword evidence="2" id="KW-1185">Reference proteome</keyword>
<proteinExistence type="predicted"/>
<dbReference type="WBParaSite" id="jg16915">
    <property type="protein sequence ID" value="jg16915"/>
    <property type="gene ID" value="jg16915"/>
</dbReference>
<reference evidence="3" key="1">
    <citation type="submission" date="2022-11" db="UniProtKB">
        <authorList>
            <consortium name="WormBaseParasite"/>
        </authorList>
    </citation>
    <scope>IDENTIFICATION</scope>
</reference>
<evidence type="ECO:0000313" key="3">
    <source>
        <dbReference type="WBParaSite" id="jg16915"/>
    </source>
</evidence>
<sequence>MPTLIFAADAEEEKKKSSRQPEEEDIRGANELRKYPASIVHGVSNIHTPPHITCLDLNGDEKTSNRTDFNSFEHRKESAVKHLHKTVVTLNNNTSYSPVRQSASVTSLSSIAKPLNKDGDEQQTMTPCLVVNPDPIANSTDEKEKNGIKDLNYEAGIVSRLRERFSQIVSGEARDFEAISRARRKRFSLCGYVLATCQASNNNKNHQKQAPMSSYSKTQNFWQSKYHSSKSRFEKASIYSNNQRPEARPRNGLMSQKPGSNTFTQPNPSAHVSRGTEEAVYVIVSPMCDSQNVPAEPVSSPVYSPPHNLQTSASTNFDHLNSTFNRSQERVGGSGYEHQQPAANKLDYKSSEDENTMQSISKLRERFERCSRVAQKTDSLSRPMPRSRSAHVYPSAKILENIQKFENGSKTFEKRPQHIAVSAGKDARNIQSSSPPADPQPIAFKQISLLSNKLVEKHVKDSIDEIDPPSPRLVISSDASPPEEPRPKLLEEAIAKPEHQLTISAVNSNNVTTCDVDIRLEKSVEIKGHPFVPAVSLVTKDRASEVNQSGKLEMQNLLSKFNQKRGAREAFKATI</sequence>